<evidence type="ECO:0000313" key="15">
    <source>
        <dbReference type="Proteomes" id="UP000194221"/>
    </source>
</evidence>
<keyword evidence="5 13" id="KW-0444">Lipid biosynthesis</keyword>
<dbReference type="GO" id="GO:0009029">
    <property type="term" value="F:lipid-A 4'-kinase activity"/>
    <property type="evidence" value="ECO:0007669"/>
    <property type="project" value="UniProtKB-UniRule"/>
</dbReference>
<dbReference type="SUPFAM" id="SSF52540">
    <property type="entry name" value="P-loop containing nucleoside triphosphate hydrolases"/>
    <property type="match status" value="1"/>
</dbReference>
<dbReference type="HAMAP" id="MF_00409">
    <property type="entry name" value="LpxK"/>
    <property type="match status" value="1"/>
</dbReference>
<dbReference type="PANTHER" id="PTHR42724">
    <property type="entry name" value="TETRAACYLDISACCHARIDE 4'-KINASE"/>
    <property type="match status" value="1"/>
</dbReference>
<evidence type="ECO:0000256" key="10">
    <source>
        <dbReference type="ARBA" id="ARBA00022840"/>
    </source>
</evidence>
<evidence type="ECO:0000256" key="2">
    <source>
        <dbReference type="ARBA" id="ARBA00004870"/>
    </source>
</evidence>
<evidence type="ECO:0000256" key="6">
    <source>
        <dbReference type="ARBA" id="ARBA00022556"/>
    </source>
</evidence>
<dbReference type="OrthoDB" id="9766423at2"/>
<comment type="caution">
    <text evidence="14">The sequence shown here is derived from an EMBL/GenBank/DDBJ whole genome shotgun (WGS) entry which is preliminary data.</text>
</comment>
<dbReference type="Proteomes" id="UP000194221">
    <property type="component" value="Unassembled WGS sequence"/>
</dbReference>
<evidence type="ECO:0000256" key="13">
    <source>
        <dbReference type="HAMAP-Rule" id="MF_00409"/>
    </source>
</evidence>
<dbReference type="EC" id="2.7.1.130" evidence="3 13"/>
<evidence type="ECO:0000256" key="5">
    <source>
        <dbReference type="ARBA" id="ARBA00022516"/>
    </source>
</evidence>
<feature type="binding site" evidence="13">
    <location>
        <begin position="47"/>
        <end position="54"/>
    </location>
    <ligand>
        <name>ATP</name>
        <dbReference type="ChEBI" id="CHEBI:30616"/>
    </ligand>
</feature>
<evidence type="ECO:0000256" key="11">
    <source>
        <dbReference type="ARBA" id="ARBA00023098"/>
    </source>
</evidence>
<evidence type="ECO:0000256" key="4">
    <source>
        <dbReference type="ARBA" id="ARBA00016436"/>
    </source>
</evidence>
<comment type="similarity">
    <text evidence="13">Belongs to the LpxK family.</text>
</comment>
<dbReference type="UniPathway" id="UPA00359">
    <property type="reaction ID" value="UER00482"/>
</dbReference>
<keyword evidence="7 13" id="KW-0808">Transferase</keyword>
<evidence type="ECO:0000313" key="14">
    <source>
        <dbReference type="EMBL" id="OSY87968.1"/>
    </source>
</evidence>
<dbReference type="InParanoid" id="A0A1Y2PE65"/>
<dbReference type="AlphaFoldDB" id="A0A1Y2PE65"/>
<gene>
    <name evidence="13" type="primary">lpxK</name>
    <name evidence="14" type="ORF">WH52_07990</name>
</gene>
<keyword evidence="10 13" id="KW-0067">ATP-binding</keyword>
<organism evidence="14 15">
    <name type="scientific">Tenacibaculum holothuriorum</name>
    <dbReference type="NCBI Taxonomy" id="1635173"/>
    <lineage>
        <taxon>Bacteria</taxon>
        <taxon>Pseudomonadati</taxon>
        <taxon>Bacteroidota</taxon>
        <taxon>Flavobacteriia</taxon>
        <taxon>Flavobacteriales</taxon>
        <taxon>Flavobacteriaceae</taxon>
        <taxon>Tenacibaculum</taxon>
    </lineage>
</organism>
<keyword evidence="11 13" id="KW-0443">Lipid metabolism</keyword>
<dbReference type="GO" id="GO:0005886">
    <property type="term" value="C:plasma membrane"/>
    <property type="evidence" value="ECO:0007669"/>
    <property type="project" value="TreeGrafter"/>
</dbReference>
<evidence type="ECO:0000256" key="12">
    <source>
        <dbReference type="ARBA" id="ARBA00029757"/>
    </source>
</evidence>
<evidence type="ECO:0000256" key="7">
    <source>
        <dbReference type="ARBA" id="ARBA00022679"/>
    </source>
</evidence>
<dbReference type="RefSeq" id="WP_086030433.1">
    <property type="nucleotide sequence ID" value="NZ_LAPZ01000005.1"/>
</dbReference>
<comment type="pathway">
    <text evidence="2 13">Glycolipid biosynthesis; lipid IV(A) biosynthesis; lipid IV(A) from (3R)-3-hydroxytetradecanoyl-[acyl-carrier-protein] and UDP-N-acetyl-alpha-D-glucosamine: step 6/6.</text>
</comment>
<keyword evidence="9 13" id="KW-0418">Kinase</keyword>
<comment type="function">
    <text evidence="1 13">Transfers the gamma-phosphate of ATP to the 4'-position of a tetraacyldisaccharide 1-phosphate intermediate (termed DS-1-P) to form tetraacyldisaccharide 1,4'-bis-phosphate (lipid IVA).</text>
</comment>
<evidence type="ECO:0000256" key="3">
    <source>
        <dbReference type="ARBA" id="ARBA00012071"/>
    </source>
</evidence>
<evidence type="ECO:0000256" key="1">
    <source>
        <dbReference type="ARBA" id="ARBA00002274"/>
    </source>
</evidence>
<comment type="catalytic activity">
    <reaction evidence="13">
        <text>a lipid A disaccharide + ATP = a lipid IVA + ADP + H(+)</text>
        <dbReference type="Rhea" id="RHEA:67840"/>
        <dbReference type="ChEBI" id="CHEBI:15378"/>
        <dbReference type="ChEBI" id="CHEBI:30616"/>
        <dbReference type="ChEBI" id="CHEBI:176343"/>
        <dbReference type="ChEBI" id="CHEBI:176425"/>
        <dbReference type="ChEBI" id="CHEBI:456216"/>
        <dbReference type="EC" id="2.7.1.130"/>
    </reaction>
</comment>
<evidence type="ECO:0000256" key="9">
    <source>
        <dbReference type="ARBA" id="ARBA00022777"/>
    </source>
</evidence>
<keyword evidence="6 13" id="KW-0441">Lipid A biosynthesis</keyword>
<dbReference type="NCBIfam" id="TIGR00682">
    <property type="entry name" value="lpxK"/>
    <property type="match status" value="1"/>
</dbReference>
<keyword evidence="15" id="KW-1185">Reference proteome</keyword>
<dbReference type="InterPro" id="IPR027417">
    <property type="entry name" value="P-loop_NTPase"/>
</dbReference>
<dbReference type="STRING" id="1635173.WH52_07990"/>
<evidence type="ECO:0000256" key="8">
    <source>
        <dbReference type="ARBA" id="ARBA00022741"/>
    </source>
</evidence>
<protein>
    <recommendedName>
        <fullName evidence="4 13">Tetraacyldisaccharide 4'-kinase</fullName>
        <ecNumber evidence="3 13">2.7.1.130</ecNumber>
    </recommendedName>
    <alternativeName>
        <fullName evidence="12 13">Lipid A 4'-kinase</fullName>
    </alternativeName>
</protein>
<dbReference type="EMBL" id="LAPZ01000005">
    <property type="protein sequence ID" value="OSY87968.1"/>
    <property type="molecule type" value="Genomic_DNA"/>
</dbReference>
<dbReference type="GO" id="GO:0009245">
    <property type="term" value="P:lipid A biosynthetic process"/>
    <property type="evidence" value="ECO:0007669"/>
    <property type="project" value="UniProtKB-UniRule"/>
</dbReference>
<keyword evidence="8 13" id="KW-0547">Nucleotide-binding</keyword>
<reference evidence="14 15" key="1">
    <citation type="submission" date="2015-03" db="EMBL/GenBank/DDBJ databases">
        <title>Genome sequence of Tenacibaculum sp. S2-2, isolated from intestinal microbiota of sea cucumber, Apostichopus japonicas.</title>
        <authorList>
            <person name="Shao Z."/>
            <person name="Wang L."/>
            <person name="Li X."/>
        </authorList>
    </citation>
    <scope>NUCLEOTIDE SEQUENCE [LARGE SCALE GENOMIC DNA]</scope>
    <source>
        <strain evidence="14 15">S2-2</strain>
    </source>
</reference>
<dbReference type="InterPro" id="IPR003758">
    <property type="entry name" value="LpxK"/>
</dbReference>
<proteinExistence type="inferred from homology"/>
<accession>A0A1Y2PE65</accession>
<dbReference type="PANTHER" id="PTHR42724:SF1">
    <property type="entry name" value="TETRAACYLDISACCHARIDE 4'-KINASE, MITOCHONDRIAL-RELATED"/>
    <property type="match status" value="1"/>
</dbReference>
<name>A0A1Y2PE65_9FLAO</name>
<sequence length="335" mass="38157">MKLIRFLLFPFAILYDIVTTIRNVLYDRGIFKSTKFDIPVIAVGNLNVGGTGKTPQIEYLIELLKSKVNLAVLSRGYKRKTKGFQIVNETHTALDVGDEPLQFYTKYKDDVIVSVDANRVNGIQNLLKQQNAPEVILLDDAFQHRKVQASFYVLLTKYNDLYTNDFLLPTGNLRENRKGANRADVIVITKCPSDISKEEREKILKSLKTNKPVFFSTIVYDEVVKGAEVIPLESIKNKEVVLVTGIANPNPLLEFLATRNIKFTHLDFPDHHNFSEKEINSIKEKVEGDKLLLTTEKDYMRLKNSINSLYYLGIKSQIIDDVEAFNSLILKAINI</sequence>
<dbReference type="GO" id="GO:0005524">
    <property type="term" value="F:ATP binding"/>
    <property type="evidence" value="ECO:0007669"/>
    <property type="project" value="UniProtKB-UniRule"/>
</dbReference>
<dbReference type="Pfam" id="PF02606">
    <property type="entry name" value="LpxK"/>
    <property type="match status" value="1"/>
</dbReference>